<keyword evidence="4" id="KW-1185">Reference proteome</keyword>
<dbReference type="InterPro" id="IPR007410">
    <property type="entry name" value="LpqE-like"/>
</dbReference>
<evidence type="ECO:0000256" key="1">
    <source>
        <dbReference type="SAM" id="MobiDB-lite"/>
    </source>
</evidence>
<dbReference type="EMBL" id="JBIAXI010000017">
    <property type="protein sequence ID" value="MFF4776477.1"/>
    <property type="molecule type" value="Genomic_DNA"/>
</dbReference>
<dbReference type="Pfam" id="PF04314">
    <property type="entry name" value="PCuAC"/>
    <property type="match status" value="1"/>
</dbReference>
<feature type="signal peptide" evidence="2">
    <location>
        <begin position="1"/>
        <end position="25"/>
    </location>
</feature>
<reference evidence="3 4" key="1">
    <citation type="submission" date="2024-10" db="EMBL/GenBank/DDBJ databases">
        <title>The Natural Products Discovery Center: Release of the First 8490 Sequenced Strains for Exploring Actinobacteria Biosynthetic Diversity.</title>
        <authorList>
            <person name="Kalkreuter E."/>
            <person name="Kautsar S.A."/>
            <person name="Yang D."/>
            <person name="Bader C.D."/>
            <person name="Teijaro C.N."/>
            <person name="Fluegel L."/>
            <person name="Davis C.M."/>
            <person name="Simpson J.R."/>
            <person name="Lauterbach L."/>
            <person name="Steele A.D."/>
            <person name="Gui C."/>
            <person name="Meng S."/>
            <person name="Li G."/>
            <person name="Viehrig K."/>
            <person name="Ye F."/>
            <person name="Su P."/>
            <person name="Kiefer A.F."/>
            <person name="Nichols A."/>
            <person name="Cepeda A.J."/>
            <person name="Yan W."/>
            <person name="Fan B."/>
            <person name="Jiang Y."/>
            <person name="Adhikari A."/>
            <person name="Zheng C.-J."/>
            <person name="Schuster L."/>
            <person name="Cowan T.M."/>
            <person name="Smanski M.J."/>
            <person name="Chevrette M.G."/>
            <person name="De Carvalho L.P.S."/>
            <person name="Shen B."/>
        </authorList>
    </citation>
    <scope>NUCLEOTIDE SEQUENCE [LARGE SCALE GENOMIC DNA]</scope>
    <source>
        <strain evidence="3 4">NPDC001281</strain>
    </source>
</reference>
<accession>A0ABW6VD23</accession>
<organism evidence="3 4">
    <name type="scientific">Microtetraspora fusca</name>
    <dbReference type="NCBI Taxonomy" id="1997"/>
    <lineage>
        <taxon>Bacteria</taxon>
        <taxon>Bacillati</taxon>
        <taxon>Actinomycetota</taxon>
        <taxon>Actinomycetes</taxon>
        <taxon>Streptosporangiales</taxon>
        <taxon>Streptosporangiaceae</taxon>
        <taxon>Microtetraspora</taxon>
    </lineage>
</organism>
<dbReference type="InterPro" id="IPR036182">
    <property type="entry name" value="PCuAC_sf"/>
</dbReference>
<dbReference type="RefSeq" id="WP_387344856.1">
    <property type="nucleotide sequence ID" value="NZ_JBIAXI010000017.1"/>
</dbReference>
<comment type="caution">
    <text evidence="3">The sequence shown here is derived from an EMBL/GenBank/DDBJ whole genome shotgun (WGS) entry which is preliminary data.</text>
</comment>
<gene>
    <name evidence="3" type="ORF">ACFY05_26805</name>
</gene>
<keyword evidence="2" id="KW-0732">Signal</keyword>
<feature type="chain" id="PRO_5046677012" evidence="2">
    <location>
        <begin position="26"/>
        <end position="200"/>
    </location>
</feature>
<dbReference type="SUPFAM" id="SSF110087">
    <property type="entry name" value="DR1885-like metal-binding protein"/>
    <property type="match status" value="1"/>
</dbReference>
<feature type="compositionally biased region" description="Pro residues" evidence="1">
    <location>
        <begin position="173"/>
        <end position="200"/>
    </location>
</feature>
<evidence type="ECO:0000313" key="3">
    <source>
        <dbReference type="EMBL" id="MFF4776477.1"/>
    </source>
</evidence>
<evidence type="ECO:0000256" key="2">
    <source>
        <dbReference type="SAM" id="SignalP"/>
    </source>
</evidence>
<dbReference type="Proteomes" id="UP001602119">
    <property type="component" value="Unassembled WGS sequence"/>
</dbReference>
<name>A0ABW6VD23_MICFU</name>
<dbReference type="Gene3D" id="2.60.40.1890">
    <property type="entry name" value="PCu(A)C copper chaperone"/>
    <property type="match status" value="1"/>
</dbReference>
<sequence length="200" mass="20228">MACVRGRLRWAAAAAVLVLSGAGCGTEPVPPEYYPTTEGANTQAGQIKIRNVSILGPAPTAAAAAGSSASVYFSLINAGRVEDTLVQVGAEGVATSVSMSQPEVRVPPLGLVWVGTGPYTVTLQGLKRPLTVGQYVTLRMRFKQAGEVTVRGVPVQSAAVASSLPNPSVSAPSPSPSPTPTASPTPSPTPSPILSPSPTS</sequence>
<proteinExistence type="predicted"/>
<feature type="compositionally biased region" description="Low complexity" evidence="1">
    <location>
        <begin position="161"/>
        <end position="172"/>
    </location>
</feature>
<evidence type="ECO:0000313" key="4">
    <source>
        <dbReference type="Proteomes" id="UP001602119"/>
    </source>
</evidence>
<protein>
    <submittedName>
        <fullName evidence="3">Copper chaperone PCu(A)C</fullName>
    </submittedName>
</protein>
<dbReference type="PROSITE" id="PS51257">
    <property type="entry name" value="PROKAR_LIPOPROTEIN"/>
    <property type="match status" value="1"/>
</dbReference>
<feature type="region of interest" description="Disordered" evidence="1">
    <location>
        <begin position="161"/>
        <end position="200"/>
    </location>
</feature>